<comment type="caution">
    <text evidence="1">The sequence shown here is derived from an EMBL/GenBank/DDBJ whole genome shotgun (WGS) entry which is preliminary data.</text>
</comment>
<evidence type="ECO:0000313" key="1">
    <source>
        <dbReference type="EMBL" id="KAH7651737.1"/>
    </source>
</evidence>
<organism evidence="1 2">
    <name type="scientific">Dioscorea alata</name>
    <name type="common">Purple yam</name>
    <dbReference type="NCBI Taxonomy" id="55571"/>
    <lineage>
        <taxon>Eukaryota</taxon>
        <taxon>Viridiplantae</taxon>
        <taxon>Streptophyta</taxon>
        <taxon>Embryophyta</taxon>
        <taxon>Tracheophyta</taxon>
        <taxon>Spermatophyta</taxon>
        <taxon>Magnoliopsida</taxon>
        <taxon>Liliopsida</taxon>
        <taxon>Dioscoreales</taxon>
        <taxon>Dioscoreaceae</taxon>
        <taxon>Dioscorea</taxon>
    </lineage>
</organism>
<keyword evidence="2" id="KW-1185">Reference proteome</keyword>
<dbReference type="Proteomes" id="UP000827976">
    <property type="component" value="Chromosome 20"/>
</dbReference>
<dbReference type="EMBL" id="CM037030">
    <property type="protein sequence ID" value="KAH7651737.1"/>
    <property type="molecule type" value="Genomic_DNA"/>
</dbReference>
<proteinExistence type="predicted"/>
<reference evidence="2" key="1">
    <citation type="journal article" date="2022" name="Nat. Commun.">
        <title>Chromosome evolution and the genetic basis of agronomically important traits in greater yam.</title>
        <authorList>
            <person name="Bredeson J.V."/>
            <person name="Lyons J.B."/>
            <person name="Oniyinde I.O."/>
            <person name="Okereke N.R."/>
            <person name="Kolade O."/>
            <person name="Nnabue I."/>
            <person name="Nwadili C.O."/>
            <person name="Hribova E."/>
            <person name="Parker M."/>
            <person name="Nwogha J."/>
            <person name="Shu S."/>
            <person name="Carlson J."/>
            <person name="Kariba R."/>
            <person name="Muthemba S."/>
            <person name="Knop K."/>
            <person name="Barton G.J."/>
            <person name="Sherwood A.V."/>
            <person name="Lopez-Montes A."/>
            <person name="Asiedu R."/>
            <person name="Jamnadass R."/>
            <person name="Muchugi A."/>
            <person name="Goodstein D."/>
            <person name="Egesi C.N."/>
            <person name="Featherston J."/>
            <person name="Asfaw A."/>
            <person name="Simpson G.G."/>
            <person name="Dolezel J."/>
            <person name="Hendre P.S."/>
            <person name="Van Deynze A."/>
            <person name="Kumar P.L."/>
            <person name="Obidiegwu J.E."/>
            <person name="Bhattacharjee R."/>
            <person name="Rokhsar D.S."/>
        </authorList>
    </citation>
    <scope>NUCLEOTIDE SEQUENCE [LARGE SCALE GENOMIC DNA]</scope>
    <source>
        <strain evidence="2">cv. TDa95/00328</strain>
    </source>
</reference>
<gene>
    <name evidence="1" type="ORF">IHE45_20G077200</name>
</gene>
<name>A0ACB7TV39_DIOAL</name>
<evidence type="ECO:0000313" key="2">
    <source>
        <dbReference type="Proteomes" id="UP000827976"/>
    </source>
</evidence>
<sequence>MVCIAILHCERIRSADLFIQLLLMIIAIIIGIRILAFLIERSIWRWRRQNLAAMDDLIIQLHEMRTLARLHEHQQQQSRASPNEWQSKLVINAGDDHVSCIANPCPFSSK</sequence>
<accession>A0ACB7TV39</accession>
<protein>
    <submittedName>
        <fullName evidence="1">Uncharacterized protein</fullName>
    </submittedName>
</protein>